<proteinExistence type="predicted"/>
<protein>
    <submittedName>
        <fullName evidence="5">Tetratricopeptide repeat-containing protein</fullName>
    </submittedName>
</protein>
<dbReference type="Pfam" id="PF13424">
    <property type="entry name" value="TPR_12"/>
    <property type="match status" value="1"/>
</dbReference>
<gene>
    <name evidence="5" type="ORF">SAMN05216323_101342</name>
</gene>
<feature type="repeat" description="TPR" evidence="3">
    <location>
        <begin position="56"/>
        <end position="89"/>
    </location>
</feature>
<dbReference type="STRING" id="1640674.SAMN05216323_101342"/>
<accession>A0A1G6HVJ2</accession>
<evidence type="ECO:0000313" key="5">
    <source>
        <dbReference type="EMBL" id="SDB98163.1"/>
    </source>
</evidence>
<feature type="compositionally biased region" description="Low complexity" evidence="4">
    <location>
        <begin position="215"/>
        <end position="226"/>
    </location>
</feature>
<dbReference type="SMART" id="SM00028">
    <property type="entry name" value="TPR"/>
    <property type="match status" value="3"/>
</dbReference>
<evidence type="ECO:0000256" key="4">
    <source>
        <dbReference type="SAM" id="MobiDB-lite"/>
    </source>
</evidence>
<dbReference type="EMBL" id="FMYP01000013">
    <property type="protein sequence ID" value="SDB98163.1"/>
    <property type="molecule type" value="Genomic_DNA"/>
</dbReference>
<keyword evidence="2 3" id="KW-0802">TPR repeat</keyword>
<keyword evidence="6" id="KW-1185">Reference proteome</keyword>
<dbReference type="PROSITE" id="PS50005">
    <property type="entry name" value="TPR"/>
    <property type="match status" value="2"/>
</dbReference>
<feature type="repeat" description="TPR" evidence="3">
    <location>
        <begin position="96"/>
        <end position="129"/>
    </location>
</feature>
<evidence type="ECO:0000256" key="3">
    <source>
        <dbReference type="PROSITE-ProRule" id="PRU00339"/>
    </source>
</evidence>
<feature type="compositionally biased region" description="Basic and acidic residues" evidence="4">
    <location>
        <begin position="143"/>
        <end position="179"/>
    </location>
</feature>
<evidence type="ECO:0000256" key="1">
    <source>
        <dbReference type="ARBA" id="ARBA00022737"/>
    </source>
</evidence>
<dbReference type="SUPFAM" id="SSF48452">
    <property type="entry name" value="TPR-like"/>
    <property type="match status" value="1"/>
</dbReference>
<feature type="compositionally biased region" description="Basic and acidic residues" evidence="4">
    <location>
        <begin position="205"/>
        <end position="214"/>
    </location>
</feature>
<evidence type="ECO:0000313" key="6">
    <source>
        <dbReference type="Proteomes" id="UP000199452"/>
    </source>
</evidence>
<dbReference type="PANTHER" id="PTHR44943">
    <property type="entry name" value="CELLULOSE SYNTHASE OPERON PROTEIN C"/>
    <property type="match status" value="1"/>
</dbReference>
<dbReference type="InterPro" id="IPR051685">
    <property type="entry name" value="Ycf3/AcsC/BcsC/TPR_MFPF"/>
</dbReference>
<organism evidence="5 6">
    <name type="scientific">Williamwhitmania taraxaci</name>
    <dbReference type="NCBI Taxonomy" id="1640674"/>
    <lineage>
        <taxon>Bacteria</taxon>
        <taxon>Pseudomonadati</taxon>
        <taxon>Bacteroidota</taxon>
        <taxon>Bacteroidia</taxon>
        <taxon>Bacteroidales</taxon>
        <taxon>Williamwhitmaniaceae</taxon>
        <taxon>Williamwhitmania</taxon>
    </lineage>
</organism>
<dbReference type="Proteomes" id="UP000199452">
    <property type="component" value="Unassembled WGS sequence"/>
</dbReference>
<dbReference type="AlphaFoldDB" id="A0A1G6HVJ2"/>
<dbReference type="Gene3D" id="1.25.40.10">
    <property type="entry name" value="Tetratricopeptide repeat domain"/>
    <property type="match status" value="2"/>
</dbReference>
<dbReference type="RefSeq" id="WP_092436600.1">
    <property type="nucleotide sequence ID" value="NZ_FMYP01000013.1"/>
</dbReference>
<evidence type="ECO:0000256" key="2">
    <source>
        <dbReference type="ARBA" id="ARBA00022803"/>
    </source>
</evidence>
<name>A0A1G6HVJ2_9BACT</name>
<dbReference type="PANTHER" id="PTHR44943:SF8">
    <property type="entry name" value="TPR REPEAT-CONTAINING PROTEIN MJ0263"/>
    <property type="match status" value="1"/>
</dbReference>
<keyword evidence="1" id="KW-0677">Repeat</keyword>
<sequence length="226" mass="26380">MKIILTFIVILLAVFQSLSQVDKKNIRMGNRLYEKEKYLDSEVKYRKALENNPNSVDAMFNLGDALYKQGKVEESAKVFNEALPLVKQKEQRDHLANTLYNLGNSLLKAKKFDESINAYKHSLRANPKDSDTKYNLAYAMQMKKQDQKKKDDKNKDKNKPDDQKKKDPNKDKNDQDKQQPQKPQQKISKDDAERILNALQNNEQKVQEKAREQKGQPVKVKVQKNW</sequence>
<feature type="region of interest" description="Disordered" evidence="4">
    <location>
        <begin position="142"/>
        <end position="226"/>
    </location>
</feature>
<reference evidence="5 6" key="1">
    <citation type="submission" date="2016-09" db="EMBL/GenBank/DDBJ databases">
        <authorList>
            <person name="Capua I."/>
            <person name="De Benedictis P."/>
            <person name="Joannis T."/>
            <person name="Lombin L.H."/>
            <person name="Cattoli G."/>
        </authorList>
    </citation>
    <scope>NUCLEOTIDE SEQUENCE [LARGE SCALE GENOMIC DNA]</scope>
    <source>
        <strain evidence="5 6">A7P-90m</strain>
    </source>
</reference>
<dbReference type="InterPro" id="IPR019734">
    <property type="entry name" value="TPR_rpt"/>
</dbReference>
<dbReference type="InterPro" id="IPR011990">
    <property type="entry name" value="TPR-like_helical_dom_sf"/>
</dbReference>
<dbReference type="OrthoDB" id="1525165at2"/>